<dbReference type="GeneID" id="19464200"/>
<dbReference type="EMBL" id="KE145353">
    <property type="protein sequence ID" value="EPE35808.1"/>
    <property type="molecule type" value="Genomic_DNA"/>
</dbReference>
<dbReference type="OrthoDB" id="9977941at2759"/>
<dbReference type="InterPro" id="IPR052998">
    <property type="entry name" value="Hetero-Diels-Alderase-like"/>
</dbReference>
<dbReference type="RefSeq" id="XP_008076626.1">
    <property type="nucleotide sequence ID" value="XM_008078435.1"/>
</dbReference>
<keyword evidence="3" id="KW-1185">Reference proteome</keyword>
<reference evidence="2 3" key="1">
    <citation type="journal article" date="2013" name="BMC Genomics">
        <title>Genomics-driven discovery of the pneumocandin biosynthetic gene cluster in the fungus Glarea lozoyensis.</title>
        <authorList>
            <person name="Chen L."/>
            <person name="Yue Q."/>
            <person name="Zhang X."/>
            <person name="Xiang M."/>
            <person name="Wang C."/>
            <person name="Li S."/>
            <person name="Che Y."/>
            <person name="Ortiz-Lopez F.J."/>
            <person name="Bills G.F."/>
            <person name="Liu X."/>
            <person name="An Z."/>
        </authorList>
    </citation>
    <scope>NUCLEOTIDE SEQUENCE [LARGE SCALE GENOMIC DNA]</scope>
    <source>
        <strain evidence="3">ATCC 20868 / MF5171</strain>
    </source>
</reference>
<sequence length="302" mass="31985">MNSSIIKNIYTYPIPTFVENIHLLLTGSLLLTTFSSGSLLILDSSSVSPLPKPLITLPNATGLTGIARVGEDTYAVSGGNHTHFAFEIDSMFVYIVRIGADEVGELVDMIPVPVVRMMNGMASLPSSPHIILSADSLAGTIIRVDTRTRSIATLISDPALGPGNSSVPLGINGLKIRDGYCYFTNSALGTFSRYAIDEETGEKRGEIVVIARLEGQVGMGNAYDDFDVDGEGNAWLAVHDRSVQKVSVDGTTTMVRGGEGVVFRAPTAVVMAGDGKSFFLSTGGGVVNGVEYGGQVWSVECW</sequence>
<dbReference type="InterPro" id="IPR011042">
    <property type="entry name" value="6-blade_b-propeller_TolB-like"/>
</dbReference>
<evidence type="ECO:0000313" key="3">
    <source>
        <dbReference type="Proteomes" id="UP000016922"/>
    </source>
</evidence>
<dbReference type="HOGENOM" id="CLU_052989_0_1_1"/>
<keyword evidence="1" id="KW-1133">Transmembrane helix</keyword>
<protein>
    <submittedName>
        <fullName evidence="2">Calcium-dependent phosphotriesterase</fullName>
    </submittedName>
</protein>
<organism evidence="2 3">
    <name type="scientific">Glarea lozoyensis (strain ATCC 20868 / MF5171)</name>
    <dbReference type="NCBI Taxonomy" id="1116229"/>
    <lineage>
        <taxon>Eukaryota</taxon>
        <taxon>Fungi</taxon>
        <taxon>Dikarya</taxon>
        <taxon>Ascomycota</taxon>
        <taxon>Pezizomycotina</taxon>
        <taxon>Leotiomycetes</taxon>
        <taxon>Helotiales</taxon>
        <taxon>Helotiaceae</taxon>
        <taxon>Glarea</taxon>
    </lineage>
</organism>
<feature type="transmembrane region" description="Helical" evidence="1">
    <location>
        <begin position="21"/>
        <end position="42"/>
    </location>
</feature>
<proteinExistence type="predicted"/>
<dbReference type="PANTHER" id="PTHR42060">
    <property type="entry name" value="NHL REPEAT-CONTAINING PROTEIN-RELATED"/>
    <property type="match status" value="1"/>
</dbReference>
<name>S3EC00_GLAL2</name>
<keyword evidence="1" id="KW-0812">Transmembrane</keyword>
<dbReference type="KEGG" id="glz:GLAREA_05146"/>
<keyword evidence="1" id="KW-0472">Membrane</keyword>
<evidence type="ECO:0000313" key="2">
    <source>
        <dbReference type="EMBL" id="EPE35808.1"/>
    </source>
</evidence>
<dbReference type="SUPFAM" id="SSF63829">
    <property type="entry name" value="Calcium-dependent phosphotriesterase"/>
    <property type="match status" value="1"/>
</dbReference>
<gene>
    <name evidence="2" type="ORF">GLAREA_05146</name>
</gene>
<dbReference type="AlphaFoldDB" id="S3EC00"/>
<accession>S3EC00</accession>
<dbReference type="PANTHER" id="PTHR42060:SF1">
    <property type="entry name" value="NHL REPEAT-CONTAINING PROTEIN"/>
    <property type="match status" value="1"/>
</dbReference>
<dbReference type="eggNOG" id="ENOG502SP1Q">
    <property type="taxonomic scope" value="Eukaryota"/>
</dbReference>
<evidence type="ECO:0000256" key="1">
    <source>
        <dbReference type="SAM" id="Phobius"/>
    </source>
</evidence>
<dbReference type="Gene3D" id="2.120.10.30">
    <property type="entry name" value="TolB, C-terminal domain"/>
    <property type="match status" value="1"/>
</dbReference>
<dbReference type="OMA" id="THGEYAY"/>
<dbReference type="Proteomes" id="UP000016922">
    <property type="component" value="Unassembled WGS sequence"/>
</dbReference>